<dbReference type="GO" id="GO:0016491">
    <property type="term" value="F:oxidoreductase activity"/>
    <property type="evidence" value="ECO:0007669"/>
    <property type="project" value="InterPro"/>
</dbReference>
<dbReference type="CDD" id="cd03219">
    <property type="entry name" value="ABC_Mj1267_LivG_branched"/>
    <property type="match status" value="1"/>
</dbReference>
<accession>A0A699GF34</accession>
<evidence type="ECO:0000256" key="4">
    <source>
        <dbReference type="SAM" id="MobiDB-lite"/>
    </source>
</evidence>
<gene>
    <name evidence="6" type="ORF">Tci_000467</name>
</gene>
<dbReference type="PANTHER" id="PTHR45772:SF7">
    <property type="entry name" value="AMINO ACID ABC TRANSPORTER ATP-BINDING PROTEIN"/>
    <property type="match status" value="1"/>
</dbReference>
<dbReference type="InterPro" id="IPR003593">
    <property type="entry name" value="AAA+_ATPase"/>
</dbReference>
<dbReference type="AlphaFoldDB" id="A0A699GF34"/>
<feature type="compositionally biased region" description="Basic and acidic residues" evidence="4">
    <location>
        <begin position="250"/>
        <end position="274"/>
    </location>
</feature>
<dbReference type="EMBL" id="BKCJ010000007">
    <property type="protein sequence ID" value="GEU28489.1"/>
    <property type="molecule type" value="Genomic_DNA"/>
</dbReference>
<dbReference type="GO" id="GO:0042941">
    <property type="term" value="P:D-alanine transmembrane transport"/>
    <property type="evidence" value="ECO:0007669"/>
    <property type="project" value="TreeGrafter"/>
</dbReference>
<dbReference type="GO" id="GO:0016887">
    <property type="term" value="F:ATP hydrolysis activity"/>
    <property type="evidence" value="ECO:0007669"/>
    <property type="project" value="InterPro"/>
</dbReference>
<dbReference type="PROSITE" id="PS50893">
    <property type="entry name" value="ABC_TRANSPORTER_2"/>
    <property type="match status" value="1"/>
</dbReference>
<evidence type="ECO:0000259" key="5">
    <source>
        <dbReference type="PROSITE" id="PS50893"/>
    </source>
</evidence>
<dbReference type="InterPro" id="IPR027417">
    <property type="entry name" value="P-loop_NTPase"/>
</dbReference>
<dbReference type="InterPro" id="IPR051120">
    <property type="entry name" value="ABC_AA/LPS_Transport"/>
</dbReference>
<evidence type="ECO:0000256" key="3">
    <source>
        <dbReference type="ARBA" id="ARBA00022840"/>
    </source>
</evidence>
<evidence type="ECO:0000256" key="2">
    <source>
        <dbReference type="ARBA" id="ARBA00022741"/>
    </source>
</evidence>
<evidence type="ECO:0000256" key="1">
    <source>
        <dbReference type="ARBA" id="ARBA00022448"/>
    </source>
</evidence>
<dbReference type="Gene3D" id="3.40.109.10">
    <property type="entry name" value="NADH Oxidase"/>
    <property type="match status" value="1"/>
</dbReference>
<dbReference type="CDD" id="cd02136">
    <property type="entry name" value="PnbA_NfnB-like"/>
    <property type="match status" value="1"/>
</dbReference>
<dbReference type="InterPro" id="IPR000415">
    <property type="entry name" value="Nitroreductase-like"/>
</dbReference>
<proteinExistence type="predicted"/>
<dbReference type="InterPro" id="IPR029479">
    <property type="entry name" value="Nitroreductase"/>
</dbReference>
<dbReference type="GO" id="GO:0015192">
    <property type="term" value="F:L-phenylalanine transmembrane transporter activity"/>
    <property type="evidence" value="ECO:0007669"/>
    <property type="project" value="TreeGrafter"/>
</dbReference>
<name>A0A699GF34_TANCI</name>
<dbReference type="GO" id="GO:1903805">
    <property type="term" value="P:L-valine import across plasma membrane"/>
    <property type="evidence" value="ECO:0007669"/>
    <property type="project" value="TreeGrafter"/>
</dbReference>
<feature type="compositionally biased region" description="Basic and acidic residues" evidence="4">
    <location>
        <begin position="400"/>
        <end position="410"/>
    </location>
</feature>
<organism evidence="6">
    <name type="scientific">Tanacetum cinerariifolium</name>
    <name type="common">Dalmatian daisy</name>
    <name type="synonym">Chrysanthemum cinerariifolium</name>
    <dbReference type="NCBI Taxonomy" id="118510"/>
    <lineage>
        <taxon>Eukaryota</taxon>
        <taxon>Viridiplantae</taxon>
        <taxon>Streptophyta</taxon>
        <taxon>Embryophyta</taxon>
        <taxon>Tracheophyta</taxon>
        <taxon>Spermatophyta</taxon>
        <taxon>Magnoliopsida</taxon>
        <taxon>eudicotyledons</taxon>
        <taxon>Gunneridae</taxon>
        <taxon>Pentapetalae</taxon>
        <taxon>asterids</taxon>
        <taxon>campanulids</taxon>
        <taxon>Asterales</taxon>
        <taxon>Asteraceae</taxon>
        <taxon>Asteroideae</taxon>
        <taxon>Anthemideae</taxon>
        <taxon>Anthemidinae</taxon>
        <taxon>Tanacetum</taxon>
    </lineage>
</organism>
<dbReference type="GO" id="GO:1903806">
    <property type="term" value="P:L-isoleucine import across plasma membrane"/>
    <property type="evidence" value="ECO:0007669"/>
    <property type="project" value="TreeGrafter"/>
</dbReference>
<dbReference type="Pfam" id="PF00005">
    <property type="entry name" value="ABC_tran"/>
    <property type="match status" value="1"/>
</dbReference>
<dbReference type="SUPFAM" id="SSF52540">
    <property type="entry name" value="P-loop containing nucleoside triphosphate hydrolases"/>
    <property type="match status" value="1"/>
</dbReference>
<dbReference type="InterPro" id="IPR017871">
    <property type="entry name" value="ABC_transporter-like_CS"/>
</dbReference>
<sequence length="880" mass="95798">MNEQPTILNIAGVNKRFGGLQALTDVGITIKQGQIYGLIGPNGAGKTTFFNVITGLYQPDTGTFELAGKPYSPSAPHEVAKAGIARTFQNIRLFGEMTALENVMVGRHVRSKQGVFGAIFRHKAARVEEAGIRARAQELLDFVGIGQFANRTSKFLSYGDQRRLEIARALATDPQLLALDEPAAGMNATEKLALRELLVKIKQQGKTVLLIEHDVKMMMALCDRLMVLEYGKPIAEGRVWRHQGGQGHRPGREPGRAGGADRRQWRRQDHDAESHHRHAARLQGRRHDHVPGRVDEGYQVLPPGGKKAGHGAGRARGLYPHDHPRKSDDGRVHPQRQGRHRGGCGEMVRRVPAPERAGAAAGRHLVGRRAADAGDGARVDVAPETAAAGRAVDGPVSDHGGQDFRGDPQRVRRRHHHLAGGAERQAGAAGSAPRLRIWGNKKSPGNRGFKAVHERTTRRSLQQSGAGWRCLGSGGAELAHGLVQIGFDGLGCLLGSAGQLLVAGAGVADGRLQQGYSVFAAGRGILAHFVDQRNHLAVGFGDLGFGSFGELGAGGGGDGCQVTAVGDGFFSVGLGLSGCQREEFLWIFRRQQLLGGDRRFFQRSLGCGQVQVDEFFHAFEGFAGQRRKNGELRFEAFPSRCGDVPPHARLAEHLIGQAVDDAITSRRSIRAYRAQAVAHDDIAHILQVAGRAPSGTNTQPWKVYVLEGERKQALSQAILAVHADPAQAAQHVEEYAYYPRQWTSPYIDRRRKVGWDLYALLGLTRENKAGMAAQHGRNYDFFGAPVGMIFTIDRVMEQGSWLDYGMFLQNVMIAARGRGLDTCPQAAFTQYHQVIQDQLALPANEMVVCGMALGYADLTKVENTLITERMALDEFVKFIS</sequence>
<feature type="compositionally biased region" description="Basic residues" evidence="4">
    <location>
        <begin position="275"/>
        <end position="288"/>
    </location>
</feature>
<feature type="compositionally biased region" description="Basic residues" evidence="4">
    <location>
        <begin position="333"/>
        <end position="342"/>
    </location>
</feature>
<keyword evidence="3" id="KW-0067">ATP-binding</keyword>
<feature type="region of interest" description="Disordered" evidence="4">
    <location>
        <begin position="241"/>
        <end position="346"/>
    </location>
</feature>
<dbReference type="SUPFAM" id="SSF55469">
    <property type="entry name" value="FMN-dependent nitroreductase-like"/>
    <property type="match status" value="1"/>
</dbReference>
<dbReference type="GO" id="GO:0015188">
    <property type="term" value="F:L-isoleucine transmembrane transporter activity"/>
    <property type="evidence" value="ECO:0007669"/>
    <property type="project" value="TreeGrafter"/>
</dbReference>
<keyword evidence="2" id="KW-0547">Nucleotide-binding</keyword>
<dbReference type="SMART" id="SM00382">
    <property type="entry name" value="AAA"/>
    <property type="match status" value="1"/>
</dbReference>
<protein>
    <submittedName>
        <fullName evidence="6">Probable transport protein, chloroplastic</fullName>
    </submittedName>
</protein>
<feature type="region of interest" description="Disordered" evidence="4">
    <location>
        <begin position="386"/>
        <end position="433"/>
    </location>
</feature>
<dbReference type="InterPro" id="IPR003439">
    <property type="entry name" value="ABC_transporter-like_ATP-bd"/>
</dbReference>
<dbReference type="GO" id="GO:0005304">
    <property type="term" value="F:L-valine transmembrane transporter activity"/>
    <property type="evidence" value="ECO:0007669"/>
    <property type="project" value="TreeGrafter"/>
</dbReference>
<dbReference type="GO" id="GO:0005524">
    <property type="term" value="F:ATP binding"/>
    <property type="evidence" value="ECO:0007669"/>
    <property type="project" value="UniProtKB-KW"/>
</dbReference>
<dbReference type="Gene3D" id="3.40.50.300">
    <property type="entry name" value="P-loop containing nucleotide triphosphate hydrolases"/>
    <property type="match status" value="1"/>
</dbReference>
<dbReference type="GO" id="GO:0005886">
    <property type="term" value="C:plasma membrane"/>
    <property type="evidence" value="ECO:0007669"/>
    <property type="project" value="TreeGrafter"/>
</dbReference>
<reference evidence="6" key="1">
    <citation type="journal article" date="2019" name="Sci. Rep.">
        <title>Draft genome of Tanacetum cinerariifolium, the natural source of mosquito coil.</title>
        <authorList>
            <person name="Yamashiro T."/>
            <person name="Shiraishi A."/>
            <person name="Satake H."/>
            <person name="Nakayama K."/>
        </authorList>
    </citation>
    <scope>NUCLEOTIDE SEQUENCE</scope>
</reference>
<dbReference type="Pfam" id="PF00881">
    <property type="entry name" value="Nitroreductase"/>
    <property type="match status" value="1"/>
</dbReference>
<dbReference type="PANTHER" id="PTHR45772">
    <property type="entry name" value="CONSERVED COMPONENT OF ABC TRANSPORTER FOR NATURAL AMINO ACIDS-RELATED"/>
    <property type="match status" value="1"/>
</dbReference>
<dbReference type="PROSITE" id="PS00211">
    <property type="entry name" value="ABC_TRANSPORTER_1"/>
    <property type="match status" value="1"/>
</dbReference>
<feature type="domain" description="ABC transporter" evidence="5">
    <location>
        <begin position="8"/>
        <end position="255"/>
    </location>
</feature>
<dbReference type="FunFam" id="3.40.50.300:FF:000421">
    <property type="entry name" value="Branched-chain amino acid ABC transporter ATP-binding protein"/>
    <property type="match status" value="1"/>
</dbReference>
<evidence type="ECO:0000313" key="6">
    <source>
        <dbReference type="EMBL" id="GEU28489.1"/>
    </source>
</evidence>
<feature type="compositionally biased region" description="Low complexity" evidence="4">
    <location>
        <begin position="419"/>
        <end position="432"/>
    </location>
</feature>
<feature type="compositionally biased region" description="Basic and acidic residues" evidence="4">
    <location>
        <begin position="319"/>
        <end position="332"/>
    </location>
</feature>
<dbReference type="GO" id="GO:0015808">
    <property type="term" value="P:L-alanine transport"/>
    <property type="evidence" value="ECO:0007669"/>
    <property type="project" value="TreeGrafter"/>
</dbReference>
<comment type="caution">
    <text evidence="6">The sequence shown here is derived from an EMBL/GenBank/DDBJ whole genome shotgun (WGS) entry which is preliminary data.</text>
</comment>
<keyword evidence="1" id="KW-0813">Transport</keyword>